<gene>
    <name evidence="2" type="ORF">SAMN02745975_03784</name>
</gene>
<proteinExistence type="predicted"/>
<sequence>MLLGASAFANPVDKHNPYNLVIGMIIGLFFGWLFKRFMYGFLGMVNRAKDKYQAKRLVRYATDVAMLFLVPFALMLTTAVFYMNWTGISGLISAGLMAVGTAASIELGKLKGKQEIRNTLTTSMVAFLFSMIWIVGFQYVSRVPAWVEGAVIFIGSLMSGGGLPL</sequence>
<accession>A0A1M6Q8C3</accession>
<dbReference type="AlphaFoldDB" id="A0A1M6Q8C3"/>
<dbReference type="EMBL" id="FQZV01000083">
    <property type="protein sequence ID" value="SHK16385.1"/>
    <property type="molecule type" value="Genomic_DNA"/>
</dbReference>
<organism evidence="2 3">
    <name type="scientific">Geosporobacter subterraneus DSM 17957</name>
    <dbReference type="NCBI Taxonomy" id="1121919"/>
    <lineage>
        <taxon>Bacteria</taxon>
        <taxon>Bacillati</taxon>
        <taxon>Bacillota</taxon>
        <taxon>Clostridia</taxon>
        <taxon>Peptostreptococcales</taxon>
        <taxon>Thermotaleaceae</taxon>
        <taxon>Geosporobacter</taxon>
    </lineage>
</organism>
<reference evidence="3" key="1">
    <citation type="submission" date="2016-11" db="EMBL/GenBank/DDBJ databases">
        <authorList>
            <person name="Varghese N."/>
            <person name="Submissions S."/>
        </authorList>
    </citation>
    <scope>NUCLEOTIDE SEQUENCE [LARGE SCALE GENOMIC DNA]</scope>
    <source>
        <strain evidence="3">DSM 17957</strain>
    </source>
</reference>
<dbReference type="STRING" id="1121919.SAMN02745975_03784"/>
<feature type="transmembrane region" description="Helical" evidence="1">
    <location>
        <begin position="88"/>
        <end position="108"/>
    </location>
</feature>
<keyword evidence="1" id="KW-0472">Membrane</keyword>
<name>A0A1M6Q8C3_9FIRM</name>
<feature type="transmembrane region" description="Helical" evidence="1">
    <location>
        <begin position="120"/>
        <end position="139"/>
    </location>
</feature>
<keyword evidence="1" id="KW-1133">Transmembrane helix</keyword>
<feature type="transmembrane region" description="Helical" evidence="1">
    <location>
        <begin position="60"/>
        <end position="82"/>
    </location>
</feature>
<keyword evidence="1" id="KW-0812">Transmembrane</keyword>
<keyword evidence="3" id="KW-1185">Reference proteome</keyword>
<evidence type="ECO:0000313" key="2">
    <source>
        <dbReference type="EMBL" id="SHK16385.1"/>
    </source>
</evidence>
<evidence type="ECO:0000313" key="3">
    <source>
        <dbReference type="Proteomes" id="UP000184536"/>
    </source>
</evidence>
<protein>
    <submittedName>
        <fullName evidence="2">Uncharacterized protein</fullName>
    </submittedName>
</protein>
<dbReference type="Proteomes" id="UP000184536">
    <property type="component" value="Unassembled WGS sequence"/>
</dbReference>
<evidence type="ECO:0000256" key="1">
    <source>
        <dbReference type="SAM" id="Phobius"/>
    </source>
</evidence>
<feature type="transmembrane region" description="Helical" evidence="1">
    <location>
        <begin position="20"/>
        <end position="39"/>
    </location>
</feature>